<dbReference type="SMART" id="SM00053">
    <property type="entry name" value="DYNc"/>
    <property type="match status" value="1"/>
</dbReference>
<dbReference type="InterPro" id="IPR027417">
    <property type="entry name" value="P-loop_NTPase"/>
</dbReference>
<organism evidence="6 7">
    <name type="scientific">Tetradesmus obliquus</name>
    <name type="common">Green alga</name>
    <name type="synonym">Acutodesmus obliquus</name>
    <dbReference type="NCBI Taxonomy" id="3088"/>
    <lineage>
        <taxon>Eukaryota</taxon>
        <taxon>Viridiplantae</taxon>
        <taxon>Chlorophyta</taxon>
        <taxon>core chlorophytes</taxon>
        <taxon>Chlorophyceae</taxon>
        <taxon>CS clade</taxon>
        <taxon>Sphaeropleales</taxon>
        <taxon>Scenedesmaceae</taxon>
        <taxon>Tetradesmus</taxon>
    </lineage>
</organism>
<dbReference type="EMBL" id="FNXT01001201">
    <property type="protein sequence ID" value="SZX73882.1"/>
    <property type="molecule type" value="Genomic_DNA"/>
</dbReference>
<dbReference type="Pfam" id="PF00350">
    <property type="entry name" value="Dynamin_N"/>
    <property type="match status" value="1"/>
</dbReference>
<feature type="compositionally biased region" description="Polar residues" evidence="3">
    <location>
        <begin position="712"/>
        <end position="724"/>
    </location>
</feature>
<dbReference type="InterPro" id="IPR022812">
    <property type="entry name" value="Dynamin"/>
</dbReference>
<evidence type="ECO:0000256" key="3">
    <source>
        <dbReference type="SAM" id="MobiDB-lite"/>
    </source>
</evidence>
<dbReference type="InterPro" id="IPR003130">
    <property type="entry name" value="GED"/>
</dbReference>
<reference evidence="6 7" key="1">
    <citation type="submission" date="2016-10" db="EMBL/GenBank/DDBJ databases">
        <authorList>
            <person name="Cai Z."/>
        </authorList>
    </citation>
    <scope>NUCLEOTIDE SEQUENCE [LARGE SCALE GENOMIC DNA]</scope>
</reference>
<dbReference type="GO" id="GO:0016020">
    <property type="term" value="C:membrane"/>
    <property type="evidence" value="ECO:0007669"/>
    <property type="project" value="TreeGrafter"/>
</dbReference>
<dbReference type="AlphaFoldDB" id="A0A383W9M2"/>
<feature type="compositionally biased region" description="Low complexity" evidence="3">
    <location>
        <begin position="96"/>
        <end position="109"/>
    </location>
</feature>
<dbReference type="PROSITE" id="PS51388">
    <property type="entry name" value="GED"/>
    <property type="match status" value="1"/>
</dbReference>
<evidence type="ECO:0000313" key="6">
    <source>
        <dbReference type="EMBL" id="SZX73882.1"/>
    </source>
</evidence>
<gene>
    <name evidence="6" type="ORF">BQ4739_LOCUS14148</name>
</gene>
<evidence type="ECO:0000259" key="4">
    <source>
        <dbReference type="PROSITE" id="PS51388"/>
    </source>
</evidence>
<feature type="compositionally biased region" description="Low complexity" evidence="3">
    <location>
        <begin position="120"/>
        <end position="136"/>
    </location>
</feature>
<dbReference type="PANTHER" id="PTHR11566:SF21">
    <property type="entry name" value="DYNAMIN RELATED PROTEIN 1, ISOFORM A"/>
    <property type="match status" value="1"/>
</dbReference>
<dbReference type="SUPFAM" id="SSF52540">
    <property type="entry name" value="P-loop containing nucleoside triphosphate hydrolases"/>
    <property type="match status" value="1"/>
</dbReference>
<dbReference type="GO" id="GO:0003924">
    <property type="term" value="F:GTPase activity"/>
    <property type="evidence" value="ECO:0007669"/>
    <property type="project" value="InterPro"/>
</dbReference>
<keyword evidence="7" id="KW-1185">Reference proteome</keyword>
<feature type="compositionally biased region" description="Basic and acidic residues" evidence="3">
    <location>
        <begin position="11"/>
        <end position="24"/>
    </location>
</feature>
<sequence length="1070" mass="111667">MVKHFGFGSHKAGELSAERSERSEPATPSSSSGKAPLPPQQHLHAAPHSTHSAGALHAAMPRSNLGSPSGPRPNRYSDDTDEQAYMIPTAVVGRLQQQSSQAAVSAASPSPVPMHGHNYSLSSMPQPSPSAPAAAPINNQSYSNSSMVPPDSSQQQYSRLAGKMISMVNELRATGADVALELPTIVVCGQQSAGKSSVVEAICGIPLPRNQETCTRCPTEVRLSQLPPASGAAWEATVKLRREGGSSEPSVRASAAWQLQQHLPQQPGQQQQQQQGGNAQAPSPASSRQPSNASGLLPDGTAVGHDLAALSTEVLFRAGINNPPDLPGAVAAAQAALLTQQGSAGRWSGGGGSDVRRQNSGGNGDSSLAVAGSGGSSGTLKFTRETVVVEVRGAPVDLTLIDLPGIIHSVERPEDEHYKGLVADLARSYMQRPGVVIVATVTCKEDIDTQVILSMAREADPEGSRTLGVLTKPDQVEEGCHGQWLQVLAGERYPLALGWYVVRNPNQAALVRGTSSSMARQQEDAFFNSTHPWRGLPSSSRGRLGTLKLREAMSKQLVKMVTVARPALMAAAQAQLAALRVELAAMPPAAVLGDGHAEMLRLIDDVSMSIQEEVLARSQSKQFYQHLLTNFQQLKSELASSRPCFLLPRNGSAGSSSSTTIAACSSLLAVTCALDDDLAGADEARQQLQLVHGGPGSTSRHESAPVTPAGNGKSSGPGSFNIFNTGGSGSDAGAGKPGLGVFIGGGGAGAAAGTQAAVVLAACPHQVLLPADGPEARRGMTLEDVRQLVERHHSVELPGFSPYSAVQDLVARHQRPWPAAVTECAAAAHRQLLQLVMLHVGRTFDRFPRAADHIRELASELLEELHSDTTAAVDSLVAMELSGAFAVCRREFSRASSQHLEGLRTLITAAGSSPAVQAGAAAEGAAAADERAAKAGSGSIKRRGTSEHGASAIGSQQVAGLYEPPTLLAPIPATATGPGELLSMMSVVLTYFGISCRRLADTVSMSIMHHLISSFNSKFRARLAGQLLSLSSEAVAALLVEEPACAARRAAIKQKKDLLEQAMKLMRAAG</sequence>
<dbReference type="InterPro" id="IPR001401">
    <property type="entry name" value="Dynamin_GTPase"/>
</dbReference>
<feature type="region of interest" description="Disordered" evidence="3">
    <location>
        <begin position="1"/>
        <end position="79"/>
    </location>
</feature>
<evidence type="ECO:0000256" key="2">
    <source>
        <dbReference type="ARBA" id="ARBA00023134"/>
    </source>
</evidence>
<accession>A0A383W9M2</accession>
<protein>
    <recommendedName>
        <fullName evidence="8">GED domain-containing protein</fullName>
    </recommendedName>
</protein>
<dbReference type="STRING" id="3088.A0A383W9M2"/>
<dbReference type="GO" id="GO:0048312">
    <property type="term" value="P:intracellular distribution of mitochondria"/>
    <property type="evidence" value="ECO:0007669"/>
    <property type="project" value="TreeGrafter"/>
</dbReference>
<dbReference type="Gene3D" id="1.20.120.1240">
    <property type="entry name" value="Dynamin, middle domain"/>
    <property type="match status" value="1"/>
</dbReference>
<dbReference type="Proteomes" id="UP000256970">
    <property type="component" value="Unassembled WGS sequence"/>
</dbReference>
<dbReference type="InterPro" id="IPR000375">
    <property type="entry name" value="Dynamin_stalk"/>
</dbReference>
<dbReference type="GO" id="GO:0008017">
    <property type="term" value="F:microtubule binding"/>
    <property type="evidence" value="ECO:0007669"/>
    <property type="project" value="TreeGrafter"/>
</dbReference>
<feature type="region of interest" description="Disordered" evidence="3">
    <location>
        <begin position="343"/>
        <end position="377"/>
    </location>
</feature>
<evidence type="ECO:0000259" key="5">
    <source>
        <dbReference type="PROSITE" id="PS51718"/>
    </source>
</evidence>
<dbReference type="InterPro" id="IPR020850">
    <property type="entry name" value="GED_dom"/>
</dbReference>
<keyword evidence="2" id="KW-0342">GTP-binding</keyword>
<dbReference type="CDD" id="cd08771">
    <property type="entry name" value="DLP_1"/>
    <property type="match status" value="1"/>
</dbReference>
<dbReference type="GO" id="GO:0000266">
    <property type="term" value="P:mitochondrial fission"/>
    <property type="evidence" value="ECO:0007669"/>
    <property type="project" value="TreeGrafter"/>
</dbReference>
<proteinExistence type="predicted"/>
<feature type="compositionally biased region" description="Low complexity" evidence="3">
    <location>
        <begin position="261"/>
        <end position="294"/>
    </location>
</feature>
<dbReference type="PROSITE" id="PS51718">
    <property type="entry name" value="G_DYNAMIN_2"/>
    <property type="match status" value="1"/>
</dbReference>
<dbReference type="GO" id="GO:0006897">
    <property type="term" value="P:endocytosis"/>
    <property type="evidence" value="ECO:0007669"/>
    <property type="project" value="TreeGrafter"/>
</dbReference>
<feature type="region of interest" description="Disordered" evidence="3">
    <location>
        <begin position="691"/>
        <end position="724"/>
    </location>
</feature>
<dbReference type="SMART" id="SM00302">
    <property type="entry name" value="GED"/>
    <property type="match status" value="1"/>
</dbReference>
<dbReference type="GO" id="GO:0005525">
    <property type="term" value="F:GTP binding"/>
    <property type="evidence" value="ECO:0007669"/>
    <property type="project" value="InterPro"/>
</dbReference>
<dbReference type="Pfam" id="PF01031">
    <property type="entry name" value="Dynamin_M"/>
    <property type="match status" value="2"/>
</dbReference>
<feature type="domain" description="Dynamin-type G" evidence="5">
    <location>
        <begin position="179"/>
        <end position="566"/>
    </location>
</feature>
<keyword evidence="1" id="KW-0547">Nucleotide-binding</keyword>
<dbReference type="GO" id="GO:0005739">
    <property type="term" value="C:mitochondrion"/>
    <property type="evidence" value="ECO:0007669"/>
    <property type="project" value="TreeGrafter"/>
</dbReference>
<feature type="compositionally biased region" description="Polar residues" evidence="3">
    <location>
        <begin position="137"/>
        <end position="154"/>
    </location>
</feature>
<dbReference type="PANTHER" id="PTHR11566">
    <property type="entry name" value="DYNAMIN"/>
    <property type="match status" value="1"/>
</dbReference>
<evidence type="ECO:0000313" key="7">
    <source>
        <dbReference type="Proteomes" id="UP000256970"/>
    </source>
</evidence>
<feature type="region of interest" description="Disordered" evidence="3">
    <location>
        <begin position="261"/>
        <end position="300"/>
    </location>
</feature>
<dbReference type="PRINTS" id="PR00195">
    <property type="entry name" value="DYNAMIN"/>
</dbReference>
<feature type="region of interest" description="Disordered" evidence="3">
    <location>
        <begin position="96"/>
        <end position="154"/>
    </location>
</feature>
<dbReference type="GO" id="GO:0005874">
    <property type="term" value="C:microtubule"/>
    <property type="evidence" value="ECO:0007669"/>
    <property type="project" value="TreeGrafter"/>
</dbReference>
<dbReference type="Pfam" id="PF02212">
    <property type="entry name" value="GED"/>
    <property type="match status" value="1"/>
</dbReference>
<name>A0A383W9M2_TETOB</name>
<dbReference type="Gene3D" id="3.40.50.300">
    <property type="entry name" value="P-loop containing nucleotide triphosphate hydrolases"/>
    <property type="match status" value="1"/>
</dbReference>
<dbReference type="InterPro" id="IPR045063">
    <property type="entry name" value="Dynamin_N"/>
</dbReference>
<dbReference type="InterPro" id="IPR030381">
    <property type="entry name" value="G_DYNAMIN_dom"/>
</dbReference>
<evidence type="ECO:0008006" key="8">
    <source>
        <dbReference type="Google" id="ProtNLM"/>
    </source>
</evidence>
<evidence type="ECO:0000256" key="1">
    <source>
        <dbReference type="ARBA" id="ARBA00022741"/>
    </source>
</evidence>
<dbReference type="GO" id="GO:0016559">
    <property type="term" value="P:peroxisome fission"/>
    <property type="evidence" value="ECO:0007669"/>
    <property type="project" value="TreeGrafter"/>
</dbReference>
<feature type="domain" description="GED" evidence="4">
    <location>
        <begin position="981"/>
        <end position="1070"/>
    </location>
</feature>